<gene>
    <name evidence="2" type="ORF">HAX54_039871</name>
</gene>
<name>A0ABS8VPU4_DATST</name>
<evidence type="ECO:0000256" key="1">
    <source>
        <dbReference type="SAM" id="MobiDB-lite"/>
    </source>
</evidence>
<dbReference type="EMBL" id="JACEIK010005562">
    <property type="protein sequence ID" value="MCE0481799.1"/>
    <property type="molecule type" value="Genomic_DNA"/>
</dbReference>
<keyword evidence="3" id="KW-1185">Reference proteome</keyword>
<dbReference type="Proteomes" id="UP000823775">
    <property type="component" value="Unassembled WGS sequence"/>
</dbReference>
<feature type="region of interest" description="Disordered" evidence="1">
    <location>
        <begin position="203"/>
        <end position="226"/>
    </location>
</feature>
<accession>A0ABS8VPU4</accession>
<evidence type="ECO:0000313" key="3">
    <source>
        <dbReference type="Proteomes" id="UP000823775"/>
    </source>
</evidence>
<evidence type="ECO:0000313" key="2">
    <source>
        <dbReference type="EMBL" id="MCE0481799.1"/>
    </source>
</evidence>
<comment type="caution">
    <text evidence="2">The sequence shown here is derived from an EMBL/GenBank/DDBJ whole genome shotgun (WGS) entry which is preliminary data.</text>
</comment>
<sequence length="249" mass="28140">MLNLEKIYARRGYYYDIFKHQECKQLVSNEPIELLAEADRMASERLWRGHVCVPFDVQAGRPGAHGRAKPVDCPAEERLASEARRRTGLRSVLEVRARDKCVLRSCRHPVRERHAERRSDASRTFQEQWPCEAYKVGVGEMSAPQRREYLKASDSWWMDGGDEWLHKGCGVGTCVPFSNVRASRPVGRAGPFPLKRAHVRSETVGVRRGKAGLEAAPHGPPERAGSQARDIYTLLKRDGLLKITSLPTN</sequence>
<organism evidence="2 3">
    <name type="scientific">Datura stramonium</name>
    <name type="common">Jimsonweed</name>
    <name type="synonym">Common thornapple</name>
    <dbReference type="NCBI Taxonomy" id="4076"/>
    <lineage>
        <taxon>Eukaryota</taxon>
        <taxon>Viridiplantae</taxon>
        <taxon>Streptophyta</taxon>
        <taxon>Embryophyta</taxon>
        <taxon>Tracheophyta</taxon>
        <taxon>Spermatophyta</taxon>
        <taxon>Magnoliopsida</taxon>
        <taxon>eudicotyledons</taxon>
        <taxon>Gunneridae</taxon>
        <taxon>Pentapetalae</taxon>
        <taxon>asterids</taxon>
        <taxon>lamiids</taxon>
        <taxon>Solanales</taxon>
        <taxon>Solanaceae</taxon>
        <taxon>Solanoideae</taxon>
        <taxon>Datureae</taxon>
        <taxon>Datura</taxon>
    </lineage>
</organism>
<proteinExistence type="predicted"/>
<protein>
    <submittedName>
        <fullName evidence="2">Uncharacterized protein</fullName>
    </submittedName>
</protein>
<reference evidence="2 3" key="1">
    <citation type="journal article" date="2021" name="BMC Genomics">
        <title>Datura genome reveals duplications of psychoactive alkaloid biosynthetic genes and high mutation rate following tissue culture.</title>
        <authorList>
            <person name="Rajewski A."/>
            <person name="Carter-House D."/>
            <person name="Stajich J."/>
            <person name="Litt A."/>
        </authorList>
    </citation>
    <scope>NUCLEOTIDE SEQUENCE [LARGE SCALE GENOMIC DNA]</scope>
    <source>
        <strain evidence="2">AR-01</strain>
    </source>
</reference>